<gene>
    <name evidence="2" type="ORF">AN908_06820</name>
</gene>
<name>A0A7V8LQT0_9MYCO</name>
<sequence>MTTGDAAWAALAAGIALYEASGHELMTDAWRRYLIIHPILARIVPLVVAFHLNGWLPWWVDPIHGIGWLGSLLKGFFRG</sequence>
<keyword evidence="1" id="KW-1133">Transmembrane helix</keyword>
<dbReference type="EMBL" id="LJFO01000003">
    <property type="protein sequence ID" value="KPG14282.1"/>
    <property type="molecule type" value="Genomic_DNA"/>
</dbReference>
<dbReference type="AlphaFoldDB" id="A0A7V8LQT0"/>
<comment type="caution">
    <text evidence="2">The sequence shown here is derived from an EMBL/GenBank/DDBJ whole genome shotgun (WGS) entry which is preliminary data.</text>
</comment>
<dbReference type="InterPro" id="IPR055850">
    <property type="entry name" value="DUF7427"/>
</dbReference>
<reference evidence="2 3" key="1">
    <citation type="submission" date="2015-09" db="EMBL/GenBank/DDBJ databases">
        <title>Genome Sequences of Mycobacterium immunogenum Isolates, Recuperated from a Chloraminated Drinking Water Distribution System Simulator Subjected to Episodes of Nitrification.</title>
        <authorList>
            <person name="Gomez-Alvarez V."/>
            <person name="Revetta R.P."/>
        </authorList>
    </citation>
    <scope>NUCLEOTIDE SEQUENCE [LARGE SCALE GENOMIC DNA]</scope>
    <source>
        <strain evidence="2 3">H008</strain>
    </source>
</reference>
<evidence type="ECO:0000313" key="2">
    <source>
        <dbReference type="EMBL" id="KPG14282.1"/>
    </source>
</evidence>
<keyword evidence="1" id="KW-0472">Membrane</keyword>
<protein>
    <submittedName>
        <fullName evidence="2">Uncharacterized protein</fullName>
    </submittedName>
</protein>
<accession>A0A7V8LQT0</accession>
<evidence type="ECO:0000256" key="1">
    <source>
        <dbReference type="SAM" id="Phobius"/>
    </source>
</evidence>
<dbReference type="Proteomes" id="UP000037843">
    <property type="component" value="Unassembled WGS sequence"/>
</dbReference>
<dbReference type="RefSeq" id="WP_131725087.1">
    <property type="nucleotide sequence ID" value="NZ_LJFO01000003.1"/>
</dbReference>
<keyword evidence="1" id="KW-0812">Transmembrane</keyword>
<proteinExistence type="predicted"/>
<dbReference type="Pfam" id="PF24202">
    <property type="entry name" value="DUF7427"/>
    <property type="match status" value="1"/>
</dbReference>
<feature type="transmembrane region" description="Helical" evidence="1">
    <location>
        <begin position="33"/>
        <end position="52"/>
    </location>
</feature>
<organism evidence="2 3">
    <name type="scientific">Mycobacteroides immunogenum</name>
    <dbReference type="NCBI Taxonomy" id="83262"/>
    <lineage>
        <taxon>Bacteria</taxon>
        <taxon>Bacillati</taxon>
        <taxon>Actinomycetota</taxon>
        <taxon>Actinomycetes</taxon>
        <taxon>Mycobacteriales</taxon>
        <taxon>Mycobacteriaceae</taxon>
        <taxon>Mycobacteroides</taxon>
    </lineage>
</organism>
<evidence type="ECO:0000313" key="3">
    <source>
        <dbReference type="Proteomes" id="UP000037843"/>
    </source>
</evidence>